<gene>
    <name evidence="1" type="ORF">S01H1_05419</name>
</gene>
<name>X0RX19_9ZZZZ</name>
<accession>X0RX19</accession>
<sequence>MRGKDVEEGVKISRELISRIRKFKEVAGIYIFSLRDMNLVCRLFD</sequence>
<reference evidence="1" key="1">
    <citation type="journal article" date="2014" name="Front. Microbiol.">
        <title>High frequency of phylogenetically diverse reductive dehalogenase-homologous genes in deep subseafloor sedimentary metagenomes.</title>
        <authorList>
            <person name="Kawai M."/>
            <person name="Futagami T."/>
            <person name="Toyoda A."/>
            <person name="Takaki Y."/>
            <person name="Nishi S."/>
            <person name="Hori S."/>
            <person name="Arai W."/>
            <person name="Tsubouchi T."/>
            <person name="Morono Y."/>
            <person name="Uchiyama I."/>
            <person name="Ito T."/>
            <person name="Fujiyama A."/>
            <person name="Inagaki F."/>
            <person name="Takami H."/>
        </authorList>
    </citation>
    <scope>NUCLEOTIDE SEQUENCE</scope>
    <source>
        <strain evidence="1">Expedition CK06-06</strain>
    </source>
</reference>
<proteinExistence type="predicted"/>
<dbReference type="EMBL" id="BARS01002823">
    <property type="protein sequence ID" value="GAF73358.1"/>
    <property type="molecule type" value="Genomic_DNA"/>
</dbReference>
<dbReference type="AlphaFoldDB" id="X0RX19"/>
<evidence type="ECO:0000313" key="1">
    <source>
        <dbReference type="EMBL" id="GAF73358.1"/>
    </source>
</evidence>
<comment type="caution">
    <text evidence="1">The sequence shown here is derived from an EMBL/GenBank/DDBJ whole genome shotgun (WGS) entry which is preliminary data.</text>
</comment>
<protein>
    <submittedName>
        <fullName evidence="1">Uncharacterized protein</fullName>
    </submittedName>
</protein>
<organism evidence="1">
    <name type="scientific">marine sediment metagenome</name>
    <dbReference type="NCBI Taxonomy" id="412755"/>
    <lineage>
        <taxon>unclassified sequences</taxon>
        <taxon>metagenomes</taxon>
        <taxon>ecological metagenomes</taxon>
    </lineage>
</organism>